<dbReference type="STRING" id="1344003.SAMN05445060_3953"/>
<evidence type="ECO:0000256" key="1">
    <source>
        <dbReference type="SAM" id="MobiDB-lite"/>
    </source>
</evidence>
<sequence>MNAAADLPVASPPDTTSHVRSGPDGDGRGATADALVAAVTSVPGVTGLSGGRFGEVATYLTGRRVAGVRFDEDGGEVHIVVDLHRSVLTTAEAVRTAAEQALGKPVTVVVEDIDAPAG</sequence>
<dbReference type="AlphaFoldDB" id="A0A1N7HCG4"/>
<gene>
    <name evidence="2" type="ORF">SAMN05445060_3953</name>
</gene>
<proteinExistence type="predicted"/>
<keyword evidence="3" id="KW-1185">Reference proteome</keyword>
<name>A0A1N7HCG4_9NOCA</name>
<protein>
    <recommendedName>
        <fullName evidence="4">Asp23 family, cell envelope-related function</fullName>
    </recommendedName>
</protein>
<feature type="region of interest" description="Disordered" evidence="1">
    <location>
        <begin position="1"/>
        <end position="30"/>
    </location>
</feature>
<dbReference type="Proteomes" id="UP000186218">
    <property type="component" value="Unassembled WGS sequence"/>
</dbReference>
<dbReference type="EMBL" id="FTNT01000015">
    <property type="protein sequence ID" value="SIS22453.1"/>
    <property type="molecule type" value="Genomic_DNA"/>
</dbReference>
<evidence type="ECO:0000313" key="2">
    <source>
        <dbReference type="EMBL" id="SIS22453.1"/>
    </source>
</evidence>
<dbReference type="RefSeq" id="WP_234974508.1">
    <property type="nucleotide sequence ID" value="NZ_FTNT01000015.1"/>
</dbReference>
<evidence type="ECO:0000313" key="3">
    <source>
        <dbReference type="Proteomes" id="UP000186218"/>
    </source>
</evidence>
<organism evidence="2 3">
    <name type="scientific">Williamsia sterculiae</name>
    <dbReference type="NCBI Taxonomy" id="1344003"/>
    <lineage>
        <taxon>Bacteria</taxon>
        <taxon>Bacillati</taxon>
        <taxon>Actinomycetota</taxon>
        <taxon>Actinomycetes</taxon>
        <taxon>Mycobacteriales</taxon>
        <taxon>Nocardiaceae</taxon>
        <taxon>Williamsia</taxon>
    </lineage>
</organism>
<accession>A0A1N7HCG4</accession>
<reference evidence="2 3" key="1">
    <citation type="submission" date="2017-01" db="EMBL/GenBank/DDBJ databases">
        <authorList>
            <person name="Mah S.A."/>
            <person name="Swanson W.J."/>
            <person name="Moy G.W."/>
            <person name="Vacquier V.D."/>
        </authorList>
    </citation>
    <scope>NUCLEOTIDE SEQUENCE [LARGE SCALE GENOMIC DNA]</scope>
    <source>
        <strain evidence="2 3">CPCC 203464</strain>
    </source>
</reference>
<evidence type="ECO:0008006" key="4">
    <source>
        <dbReference type="Google" id="ProtNLM"/>
    </source>
</evidence>